<dbReference type="EMBL" id="CAJMXA010003418">
    <property type="protein sequence ID" value="CAE6495129.1"/>
    <property type="molecule type" value="Genomic_DNA"/>
</dbReference>
<protein>
    <recommendedName>
        <fullName evidence="4">Peptidase A1 domain-containing protein</fullName>
    </recommendedName>
</protein>
<feature type="domain" description="Peptidase A1" evidence="4">
    <location>
        <begin position="1"/>
        <end position="245"/>
    </location>
</feature>
<dbReference type="InterPro" id="IPR033121">
    <property type="entry name" value="PEPTIDASE_A1"/>
</dbReference>
<evidence type="ECO:0000313" key="5">
    <source>
        <dbReference type="EMBL" id="CAE6495129.1"/>
    </source>
</evidence>
<dbReference type="Gene3D" id="2.40.70.10">
    <property type="entry name" value="Acid Proteases"/>
    <property type="match status" value="1"/>
</dbReference>
<gene>
    <name evidence="5" type="ORF">RDB_LOCUS105463</name>
</gene>
<evidence type="ECO:0000259" key="4">
    <source>
        <dbReference type="PROSITE" id="PS51767"/>
    </source>
</evidence>
<dbReference type="InterPro" id="IPR021109">
    <property type="entry name" value="Peptidase_aspartic_dom_sf"/>
</dbReference>
<keyword evidence="3" id="KW-0732">Signal</keyword>
<dbReference type="Pfam" id="PF00026">
    <property type="entry name" value="Asp"/>
    <property type="match status" value="1"/>
</dbReference>
<evidence type="ECO:0000313" key="6">
    <source>
        <dbReference type="Proteomes" id="UP000663853"/>
    </source>
</evidence>
<feature type="region of interest" description="Disordered" evidence="2">
    <location>
        <begin position="45"/>
        <end position="65"/>
    </location>
</feature>
<dbReference type="PANTHER" id="PTHR47966">
    <property type="entry name" value="BETA-SITE APP-CLEAVING ENZYME, ISOFORM A-RELATED"/>
    <property type="match status" value="1"/>
</dbReference>
<dbReference type="GO" id="GO:0006508">
    <property type="term" value="P:proteolysis"/>
    <property type="evidence" value="ECO:0007669"/>
    <property type="project" value="InterPro"/>
</dbReference>
<dbReference type="AlphaFoldDB" id="A0A8H3CQ55"/>
<evidence type="ECO:0000256" key="2">
    <source>
        <dbReference type="SAM" id="MobiDB-lite"/>
    </source>
</evidence>
<evidence type="ECO:0000256" key="1">
    <source>
        <dbReference type="ARBA" id="ARBA00007447"/>
    </source>
</evidence>
<comment type="caution">
    <text evidence="5">The sequence shown here is derived from an EMBL/GenBank/DDBJ whole genome shotgun (WGS) entry which is preliminary data.</text>
</comment>
<organism evidence="5 6">
    <name type="scientific">Rhizoctonia solani</name>
    <dbReference type="NCBI Taxonomy" id="456999"/>
    <lineage>
        <taxon>Eukaryota</taxon>
        <taxon>Fungi</taxon>
        <taxon>Dikarya</taxon>
        <taxon>Basidiomycota</taxon>
        <taxon>Agaricomycotina</taxon>
        <taxon>Agaricomycetes</taxon>
        <taxon>Cantharellales</taxon>
        <taxon>Ceratobasidiaceae</taxon>
        <taxon>Rhizoctonia</taxon>
    </lineage>
</organism>
<accession>A0A8H3CQ55</accession>
<feature type="signal peptide" evidence="3">
    <location>
        <begin position="1"/>
        <end position="18"/>
    </location>
</feature>
<dbReference type="PANTHER" id="PTHR47966:SF51">
    <property type="entry name" value="BETA-SITE APP-CLEAVING ENZYME, ISOFORM A-RELATED"/>
    <property type="match status" value="1"/>
</dbReference>
<dbReference type="GO" id="GO:0004190">
    <property type="term" value="F:aspartic-type endopeptidase activity"/>
    <property type="evidence" value="ECO:0007669"/>
    <property type="project" value="InterPro"/>
</dbReference>
<name>A0A8H3CQ55_9AGAM</name>
<proteinExistence type="inferred from homology"/>
<dbReference type="PROSITE" id="PS51767">
    <property type="entry name" value="PEPTIDASE_A1"/>
    <property type="match status" value="1"/>
</dbReference>
<dbReference type="Proteomes" id="UP000663853">
    <property type="component" value="Unassembled WGS sequence"/>
</dbReference>
<reference evidence="5" key="1">
    <citation type="submission" date="2021-01" db="EMBL/GenBank/DDBJ databases">
        <authorList>
            <person name="Kaushik A."/>
        </authorList>
    </citation>
    <scope>NUCLEOTIDE SEQUENCE</scope>
    <source>
        <strain evidence="5">AG6-10EEA</strain>
    </source>
</reference>
<evidence type="ECO:0000256" key="3">
    <source>
        <dbReference type="SAM" id="SignalP"/>
    </source>
</evidence>
<sequence length="248" mass="26374">MLSSIAIAALIFTSPVTTTPVGEPGTTSIPLDKCGSLSKDQCPPPVLAPIEGTNETETEDSLVTNGRNKPFCIQQKEPLIDEQEALFFSGACPNKYTGAITWAPLISKTWITEGTLNIESNAAYTGRMMIHSEANLITGSPETVKHWWSNVPGSEPCNAKFCDPADYYTFPCSSPPSVSFTFGGKEFPISFADFNLGPADSTGISCVGAVTGLGGAPKDAWVVGENFVKNIYTVFDEVNSRVGFATPA</sequence>
<feature type="chain" id="PRO_5034197229" description="Peptidase A1 domain-containing protein" evidence="3">
    <location>
        <begin position="19"/>
        <end position="248"/>
    </location>
</feature>
<comment type="similarity">
    <text evidence="1">Belongs to the peptidase A1 family.</text>
</comment>
<dbReference type="InterPro" id="IPR001461">
    <property type="entry name" value="Aspartic_peptidase_A1"/>
</dbReference>
<dbReference type="SUPFAM" id="SSF50630">
    <property type="entry name" value="Acid proteases"/>
    <property type="match status" value="1"/>
</dbReference>